<accession>A0AAV7MX00</accession>
<dbReference type="EMBL" id="JANPWB010000013">
    <property type="protein sequence ID" value="KAJ1108285.1"/>
    <property type="molecule type" value="Genomic_DNA"/>
</dbReference>
<comment type="caution">
    <text evidence="2">The sequence shown here is derived from an EMBL/GenBank/DDBJ whole genome shotgun (WGS) entry which is preliminary data.</text>
</comment>
<keyword evidence="3" id="KW-1185">Reference proteome</keyword>
<reference evidence="2" key="1">
    <citation type="journal article" date="2022" name="bioRxiv">
        <title>Sequencing and chromosome-scale assembly of the giantPleurodeles waltlgenome.</title>
        <authorList>
            <person name="Brown T."/>
            <person name="Elewa A."/>
            <person name="Iarovenko S."/>
            <person name="Subramanian E."/>
            <person name="Araus A.J."/>
            <person name="Petzold A."/>
            <person name="Susuki M."/>
            <person name="Suzuki K.-i.T."/>
            <person name="Hayashi T."/>
            <person name="Toyoda A."/>
            <person name="Oliveira C."/>
            <person name="Osipova E."/>
            <person name="Leigh N.D."/>
            <person name="Simon A."/>
            <person name="Yun M.H."/>
        </authorList>
    </citation>
    <scope>NUCLEOTIDE SEQUENCE</scope>
    <source>
        <strain evidence="2">20211129_DDA</strain>
        <tissue evidence="2">Liver</tissue>
    </source>
</reference>
<sequence>MKAPPPLTAKAECHLVDRGTHFFPRPFQTTSTGPPCRDVTSESARPLGDDTAAIGAYASTRQDRRKCRGEGPREA</sequence>
<evidence type="ECO:0000256" key="1">
    <source>
        <dbReference type="SAM" id="MobiDB-lite"/>
    </source>
</evidence>
<protein>
    <submittedName>
        <fullName evidence="2">Uncharacterized protein</fullName>
    </submittedName>
</protein>
<dbReference type="AlphaFoldDB" id="A0AAV7MX00"/>
<proteinExistence type="predicted"/>
<feature type="region of interest" description="Disordered" evidence="1">
    <location>
        <begin position="24"/>
        <end position="47"/>
    </location>
</feature>
<gene>
    <name evidence="2" type="ORF">NDU88_005661</name>
</gene>
<organism evidence="2 3">
    <name type="scientific">Pleurodeles waltl</name>
    <name type="common">Iberian ribbed newt</name>
    <dbReference type="NCBI Taxonomy" id="8319"/>
    <lineage>
        <taxon>Eukaryota</taxon>
        <taxon>Metazoa</taxon>
        <taxon>Chordata</taxon>
        <taxon>Craniata</taxon>
        <taxon>Vertebrata</taxon>
        <taxon>Euteleostomi</taxon>
        <taxon>Amphibia</taxon>
        <taxon>Batrachia</taxon>
        <taxon>Caudata</taxon>
        <taxon>Salamandroidea</taxon>
        <taxon>Salamandridae</taxon>
        <taxon>Pleurodelinae</taxon>
        <taxon>Pleurodeles</taxon>
    </lineage>
</organism>
<evidence type="ECO:0000313" key="2">
    <source>
        <dbReference type="EMBL" id="KAJ1108285.1"/>
    </source>
</evidence>
<evidence type="ECO:0000313" key="3">
    <source>
        <dbReference type="Proteomes" id="UP001066276"/>
    </source>
</evidence>
<name>A0AAV7MX00_PLEWA</name>
<dbReference type="Proteomes" id="UP001066276">
    <property type="component" value="Chromosome 9"/>
</dbReference>